<organism evidence="3 4">
    <name type="scientific">Chitinophaga jiangningensis</name>
    <dbReference type="NCBI Taxonomy" id="1419482"/>
    <lineage>
        <taxon>Bacteria</taxon>
        <taxon>Pseudomonadati</taxon>
        <taxon>Bacteroidota</taxon>
        <taxon>Chitinophagia</taxon>
        <taxon>Chitinophagales</taxon>
        <taxon>Chitinophagaceae</taxon>
        <taxon>Chitinophaga</taxon>
    </lineage>
</organism>
<dbReference type="AlphaFoldDB" id="A0A1M7FS01"/>
<sequence>MNRAAYATIAISGAMAATSATSNTGATGVTGATGFTGAMDATSTKGAGAGRRPARPLSIAEGDGEGSS</sequence>
<feature type="chain" id="PRO_5011980207" evidence="2">
    <location>
        <begin position="23"/>
        <end position="68"/>
    </location>
</feature>
<protein>
    <submittedName>
        <fullName evidence="3">Uncharacterized protein</fullName>
    </submittedName>
</protein>
<dbReference type="EMBL" id="FRBL01000006">
    <property type="protein sequence ID" value="SHM06459.1"/>
    <property type="molecule type" value="Genomic_DNA"/>
</dbReference>
<evidence type="ECO:0000256" key="1">
    <source>
        <dbReference type="SAM" id="MobiDB-lite"/>
    </source>
</evidence>
<feature type="compositionally biased region" description="Low complexity" evidence="1">
    <location>
        <begin position="18"/>
        <end position="38"/>
    </location>
</feature>
<proteinExistence type="predicted"/>
<dbReference type="Proteomes" id="UP000184420">
    <property type="component" value="Unassembled WGS sequence"/>
</dbReference>
<evidence type="ECO:0000313" key="3">
    <source>
        <dbReference type="EMBL" id="SHM06459.1"/>
    </source>
</evidence>
<dbReference type="RefSeq" id="WP_073083299.1">
    <property type="nucleotide sequence ID" value="NZ_FRBL01000006.1"/>
</dbReference>
<accession>A0A1M7FS01</accession>
<evidence type="ECO:0000256" key="2">
    <source>
        <dbReference type="SAM" id="SignalP"/>
    </source>
</evidence>
<keyword evidence="2" id="KW-0732">Signal</keyword>
<gene>
    <name evidence="3" type="ORF">SAMN05444266_106242</name>
</gene>
<name>A0A1M7FS01_9BACT</name>
<feature type="signal peptide" evidence="2">
    <location>
        <begin position="1"/>
        <end position="22"/>
    </location>
</feature>
<feature type="region of interest" description="Disordered" evidence="1">
    <location>
        <begin position="18"/>
        <end position="68"/>
    </location>
</feature>
<dbReference type="STRING" id="1419482.SAMN05444266_106242"/>
<evidence type="ECO:0000313" key="4">
    <source>
        <dbReference type="Proteomes" id="UP000184420"/>
    </source>
</evidence>
<keyword evidence="4" id="KW-1185">Reference proteome</keyword>
<reference evidence="3 4" key="1">
    <citation type="submission" date="2016-11" db="EMBL/GenBank/DDBJ databases">
        <authorList>
            <person name="Jaros S."/>
            <person name="Januszkiewicz K."/>
            <person name="Wedrychowicz H."/>
        </authorList>
    </citation>
    <scope>NUCLEOTIDE SEQUENCE [LARGE SCALE GENOMIC DNA]</scope>
    <source>
        <strain evidence="3 4">DSM 27406</strain>
    </source>
</reference>